<dbReference type="InterPro" id="IPR010985">
    <property type="entry name" value="Ribbon_hlx_hlx"/>
</dbReference>
<dbReference type="Pfam" id="PF19807">
    <property type="entry name" value="DUF6290"/>
    <property type="match status" value="1"/>
</dbReference>
<dbReference type="EMBL" id="ACJN02000001">
    <property type="protein sequence ID" value="EFI35597.1"/>
    <property type="molecule type" value="Genomic_DNA"/>
</dbReference>
<sequence length="76" mass="8756">MKTITINVSSETYHAFQEYAAQNNRTASELIRNAMEEYRRSYLREDQSIFDAPPANAGSILKDLTPEDDLLQEMLE</sequence>
<evidence type="ECO:0000313" key="1">
    <source>
        <dbReference type="EMBL" id="EFI35597.1"/>
    </source>
</evidence>
<keyword evidence="2" id="KW-1185">Reference proteome</keyword>
<accession>D6SLN6</accession>
<comment type="caution">
    <text evidence="1">The sequence shown here is derived from an EMBL/GenBank/DDBJ whole genome shotgun (WGS) entry which is preliminary data.</text>
</comment>
<gene>
    <name evidence="1" type="ORF">Dthio_PD3025</name>
</gene>
<organism evidence="1 2">
    <name type="scientific">Desulfonatronospira thiodismutans ASO3-1</name>
    <dbReference type="NCBI Taxonomy" id="555779"/>
    <lineage>
        <taxon>Bacteria</taxon>
        <taxon>Pseudomonadati</taxon>
        <taxon>Thermodesulfobacteriota</taxon>
        <taxon>Desulfovibrionia</taxon>
        <taxon>Desulfovibrionales</taxon>
        <taxon>Desulfonatronovibrionaceae</taxon>
        <taxon>Desulfonatronospira</taxon>
    </lineage>
</organism>
<reference evidence="1" key="1">
    <citation type="submission" date="2010-05" db="EMBL/GenBank/DDBJ databases">
        <title>The draft genome of Desulfonatronospira thiodismutans ASO3-1.</title>
        <authorList>
            <consortium name="US DOE Joint Genome Institute (JGI-PGF)"/>
            <person name="Lucas S."/>
            <person name="Copeland A."/>
            <person name="Lapidus A."/>
            <person name="Cheng J.-F."/>
            <person name="Bruce D."/>
            <person name="Goodwin L."/>
            <person name="Pitluck S."/>
            <person name="Chertkov O."/>
            <person name="Brettin T."/>
            <person name="Detter J.C."/>
            <person name="Han C."/>
            <person name="Land M.L."/>
            <person name="Hauser L."/>
            <person name="Kyrpides N."/>
            <person name="Mikhailova N."/>
            <person name="Muyzer G."/>
            <person name="Woyke T."/>
        </authorList>
    </citation>
    <scope>NUCLEOTIDE SEQUENCE [LARGE SCALE GENOMIC DNA]</scope>
    <source>
        <strain evidence="1">ASO3-1</strain>
    </source>
</reference>
<dbReference type="GO" id="GO:0003677">
    <property type="term" value="F:DNA binding"/>
    <property type="evidence" value="ECO:0007669"/>
    <property type="project" value="UniProtKB-KW"/>
</dbReference>
<dbReference type="RefSeq" id="WP_008868726.1">
    <property type="nucleotide sequence ID" value="NZ_ACJN02000001.1"/>
</dbReference>
<proteinExistence type="predicted"/>
<dbReference type="OrthoDB" id="9553680at2"/>
<name>D6SLN6_9BACT</name>
<dbReference type="AlphaFoldDB" id="D6SLN6"/>
<dbReference type="Proteomes" id="UP000005496">
    <property type="component" value="Unassembled WGS sequence"/>
</dbReference>
<keyword evidence="1" id="KW-0238">DNA-binding</keyword>
<dbReference type="Gene3D" id="1.10.1220.10">
    <property type="entry name" value="Met repressor-like"/>
    <property type="match status" value="1"/>
</dbReference>
<dbReference type="GO" id="GO:0006355">
    <property type="term" value="P:regulation of DNA-templated transcription"/>
    <property type="evidence" value="ECO:0007669"/>
    <property type="project" value="InterPro"/>
</dbReference>
<evidence type="ECO:0000313" key="2">
    <source>
        <dbReference type="Proteomes" id="UP000005496"/>
    </source>
</evidence>
<protein>
    <submittedName>
        <fullName evidence="1">CopG domain protein DNA-binding domain protein</fullName>
    </submittedName>
</protein>
<dbReference type="SUPFAM" id="SSF47598">
    <property type="entry name" value="Ribbon-helix-helix"/>
    <property type="match status" value="1"/>
</dbReference>
<dbReference type="InterPro" id="IPR013321">
    <property type="entry name" value="Arc_rbn_hlx_hlx"/>
</dbReference>
<dbReference type="InterPro" id="IPR046257">
    <property type="entry name" value="DUF6290"/>
</dbReference>